<protein>
    <recommendedName>
        <fullName evidence="10">Protein DETOXIFICATION</fullName>
    </recommendedName>
</protein>
<feature type="transmembrane region" description="Helical" evidence="8">
    <location>
        <begin position="203"/>
        <end position="223"/>
    </location>
</feature>
<feature type="transmembrane region" description="Helical" evidence="8">
    <location>
        <begin position="175"/>
        <end position="197"/>
    </location>
</feature>
<feature type="transmembrane region" description="Helical" evidence="8">
    <location>
        <begin position="95"/>
        <end position="120"/>
    </location>
</feature>
<reference evidence="9" key="1">
    <citation type="submission" date="2021-01" db="EMBL/GenBank/DDBJ databases">
        <authorList>
            <person name="Corre E."/>
            <person name="Pelletier E."/>
            <person name="Niang G."/>
            <person name="Scheremetjew M."/>
            <person name="Finn R."/>
            <person name="Kale V."/>
            <person name="Holt S."/>
            <person name="Cochrane G."/>
            <person name="Meng A."/>
            <person name="Brown T."/>
            <person name="Cohen L."/>
        </authorList>
    </citation>
    <scope>NUCLEOTIDE SEQUENCE</scope>
    <source>
        <strain evidence="9">Pop2</strain>
    </source>
</reference>
<keyword evidence="4" id="KW-1003">Cell membrane</keyword>
<feature type="transmembrane region" description="Helical" evidence="8">
    <location>
        <begin position="140"/>
        <end position="163"/>
    </location>
</feature>
<dbReference type="InterPro" id="IPR044644">
    <property type="entry name" value="DinF-like"/>
</dbReference>
<evidence type="ECO:0000256" key="3">
    <source>
        <dbReference type="ARBA" id="ARBA00022448"/>
    </source>
</evidence>
<dbReference type="AlphaFoldDB" id="A0A6U3S2S3"/>
<dbReference type="GO" id="GO:0042910">
    <property type="term" value="F:xenobiotic transmembrane transporter activity"/>
    <property type="evidence" value="ECO:0007669"/>
    <property type="project" value="InterPro"/>
</dbReference>
<feature type="transmembrane region" description="Helical" evidence="8">
    <location>
        <begin position="460"/>
        <end position="478"/>
    </location>
</feature>
<dbReference type="GO" id="GO:0005886">
    <property type="term" value="C:plasma membrane"/>
    <property type="evidence" value="ECO:0007669"/>
    <property type="project" value="UniProtKB-SubCell"/>
</dbReference>
<evidence type="ECO:0000256" key="8">
    <source>
        <dbReference type="SAM" id="Phobius"/>
    </source>
</evidence>
<comment type="subcellular location">
    <subcellularLocation>
        <location evidence="1">Cell membrane</location>
        <topology evidence="1">Multi-pass membrane protein</topology>
    </subcellularLocation>
</comment>
<dbReference type="PIRSF" id="PIRSF006603">
    <property type="entry name" value="DinF"/>
    <property type="match status" value="1"/>
</dbReference>
<dbReference type="PANTHER" id="PTHR42893:SF46">
    <property type="entry name" value="PROTEIN DETOXIFICATION 44, CHLOROPLASTIC"/>
    <property type="match status" value="1"/>
</dbReference>
<evidence type="ECO:0000313" key="9">
    <source>
        <dbReference type="EMBL" id="CAD9336102.1"/>
    </source>
</evidence>
<dbReference type="InterPro" id="IPR048279">
    <property type="entry name" value="MdtK-like"/>
</dbReference>
<feature type="transmembrane region" description="Helical" evidence="8">
    <location>
        <begin position="54"/>
        <end position="74"/>
    </location>
</feature>
<evidence type="ECO:0000256" key="2">
    <source>
        <dbReference type="ARBA" id="ARBA00010199"/>
    </source>
</evidence>
<name>A0A6U3S2S3_9STRA</name>
<keyword evidence="5 8" id="KW-0812">Transmembrane</keyword>
<evidence type="ECO:0008006" key="10">
    <source>
        <dbReference type="Google" id="ProtNLM"/>
    </source>
</evidence>
<proteinExistence type="inferred from homology"/>
<keyword evidence="3" id="KW-0813">Transport</keyword>
<sequence>MESGKNPKKEKNKSSGHEILSLAIPALAGLAIDPLMTLADTAFVGRSATNSDGLAAIGSASAVVSFSFYIFNFLTTATTPLVASRRASGDERGALALGGQALTFALLLGSALCVLLFAIAHPLLKYVMGTGDAGPEANAYAIQFLLIRAMAAPAVLATSAATGILRGYLDTKTPVYILVVANIINFAIDVWLILGVGMGPTGAAIATTTAEWICAVCFLGILAGKLPSADGDLGSNQKSRKNEVKDEEKQGIQVNNATSTLIVVPSLSVPTWKEVRPLVIASSSVFLRTIVLQIALSGAAAMAARNTSFVNSDDGQNVIIGGEVKDFPATAAALASASLAAHQIALQLWILCSFVCDALAAASQALVADALGRNDASDVRSHSRTVFAYAFALGLLLSACLEVGKISGFLLHFFTDDAPTQRELSKLLDIIILSQPLNALVFAADGVLQGAAEFTYQAKSMALSVAITFLSFIFLSKLESGLGNDTLVNVWYSLILLQVMRGLTSLYKIVEQDGPIALFKNLTLNSR</sequence>
<dbReference type="PANTHER" id="PTHR42893">
    <property type="entry name" value="PROTEIN DETOXIFICATION 44, CHLOROPLASTIC-RELATED"/>
    <property type="match status" value="1"/>
</dbReference>
<organism evidence="9">
    <name type="scientific">Ditylum brightwellii</name>
    <dbReference type="NCBI Taxonomy" id="49249"/>
    <lineage>
        <taxon>Eukaryota</taxon>
        <taxon>Sar</taxon>
        <taxon>Stramenopiles</taxon>
        <taxon>Ochrophyta</taxon>
        <taxon>Bacillariophyta</taxon>
        <taxon>Mediophyceae</taxon>
        <taxon>Lithodesmiophycidae</taxon>
        <taxon>Lithodesmiales</taxon>
        <taxon>Lithodesmiaceae</taxon>
        <taxon>Ditylum</taxon>
    </lineage>
</organism>
<evidence type="ECO:0000256" key="5">
    <source>
        <dbReference type="ARBA" id="ARBA00022692"/>
    </source>
</evidence>
<evidence type="ECO:0000256" key="4">
    <source>
        <dbReference type="ARBA" id="ARBA00022475"/>
    </source>
</evidence>
<evidence type="ECO:0000256" key="6">
    <source>
        <dbReference type="ARBA" id="ARBA00022989"/>
    </source>
</evidence>
<dbReference type="InterPro" id="IPR002528">
    <property type="entry name" value="MATE_fam"/>
</dbReference>
<feature type="transmembrane region" description="Helical" evidence="8">
    <location>
        <begin position="387"/>
        <end position="415"/>
    </location>
</feature>
<gene>
    <name evidence="9" type="ORF">DBRI1063_LOCUS14107</name>
</gene>
<dbReference type="GO" id="GO:0015297">
    <property type="term" value="F:antiporter activity"/>
    <property type="evidence" value="ECO:0007669"/>
    <property type="project" value="InterPro"/>
</dbReference>
<evidence type="ECO:0000256" key="7">
    <source>
        <dbReference type="ARBA" id="ARBA00023136"/>
    </source>
</evidence>
<keyword evidence="6 8" id="KW-1133">Transmembrane helix</keyword>
<keyword evidence="7 8" id="KW-0472">Membrane</keyword>
<dbReference type="Pfam" id="PF01554">
    <property type="entry name" value="MatE"/>
    <property type="match status" value="2"/>
</dbReference>
<dbReference type="CDD" id="cd13136">
    <property type="entry name" value="MATE_DinF_like"/>
    <property type="match status" value="1"/>
</dbReference>
<feature type="transmembrane region" description="Helical" evidence="8">
    <location>
        <begin position="20"/>
        <end position="39"/>
    </location>
</feature>
<evidence type="ECO:0000256" key="1">
    <source>
        <dbReference type="ARBA" id="ARBA00004651"/>
    </source>
</evidence>
<comment type="similarity">
    <text evidence="2">Belongs to the multi antimicrobial extrusion (MATE) (TC 2.A.66.1) family.</text>
</comment>
<accession>A0A6U3S2S3</accession>
<dbReference type="EMBL" id="HBGN01022109">
    <property type="protein sequence ID" value="CAD9336102.1"/>
    <property type="molecule type" value="Transcribed_RNA"/>
</dbReference>